<reference evidence="5" key="1">
    <citation type="submission" date="2022-08" db="EMBL/GenBank/DDBJ databases">
        <title>Complete genome sequence of Mycoplasma cottewii type strain VIS.</title>
        <authorList>
            <person name="Spergser J."/>
        </authorList>
    </citation>
    <scope>NUCLEOTIDE SEQUENCE</scope>
    <source>
        <strain evidence="5">VIS</strain>
    </source>
</reference>
<sequence>MMNRVCLIGRLTRDLELRTAAKNDAKFVFFTVAVSEYVSNGEERTNFIPCSAFNRTAENMAKYLSKGSLISVEGRVTTRSNKTPDGRVETIVNITADKVTFLESSKVNATRNASNFDNQMFDQDIMSNNSIPTSNSFENNSQNDSDDEFSILWE</sequence>
<dbReference type="NCBIfam" id="TIGR00621">
    <property type="entry name" value="ssb"/>
    <property type="match status" value="1"/>
</dbReference>
<evidence type="ECO:0000256" key="3">
    <source>
        <dbReference type="PIRNR" id="PIRNR002070"/>
    </source>
</evidence>
<feature type="compositionally biased region" description="Polar residues" evidence="4">
    <location>
        <begin position="125"/>
        <end position="143"/>
    </location>
</feature>
<evidence type="ECO:0000313" key="6">
    <source>
        <dbReference type="Proteomes" id="UP001059819"/>
    </source>
</evidence>
<dbReference type="PROSITE" id="PS50935">
    <property type="entry name" value="SSB"/>
    <property type="match status" value="1"/>
</dbReference>
<dbReference type="Pfam" id="PF00436">
    <property type="entry name" value="SSB"/>
    <property type="match status" value="1"/>
</dbReference>
<organism evidence="5 6">
    <name type="scientific">Mycoplasma cottewii</name>
    <dbReference type="NCBI Taxonomy" id="51364"/>
    <lineage>
        <taxon>Bacteria</taxon>
        <taxon>Bacillati</taxon>
        <taxon>Mycoplasmatota</taxon>
        <taxon>Mollicutes</taxon>
        <taxon>Mycoplasmataceae</taxon>
        <taxon>Mycoplasma</taxon>
    </lineage>
</organism>
<dbReference type="Proteomes" id="UP001059819">
    <property type="component" value="Chromosome"/>
</dbReference>
<gene>
    <name evidence="5" type="ORF">NX779_00485</name>
</gene>
<dbReference type="CDD" id="cd04496">
    <property type="entry name" value="SSB_OBF"/>
    <property type="match status" value="1"/>
</dbReference>
<dbReference type="EMBL" id="CP103424">
    <property type="protein sequence ID" value="UWD35123.1"/>
    <property type="molecule type" value="Genomic_DNA"/>
</dbReference>
<accession>A0ABY5U0V9</accession>
<dbReference type="InterPro" id="IPR011344">
    <property type="entry name" value="ssDNA-bd"/>
</dbReference>
<comment type="subunit">
    <text evidence="2">Homotetramer.</text>
</comment>
<keyword evidence="1 2" id="KW-0238">DNA-binding</keyword>
<proteinExistence type="inferred from homology"/>
<dbReference type="Gene3D" id="2.40.50.140">
    <property type="entry name" value="Nucleic acid-binding proteins"/>
    <property type="match status" value="1"/>
</dbReference>
<protein>
    <recommendedName>
        <fullName evidence="2 3">Single-stranded DNA-binding protein</fullName>
        <shortName evidence="2">SSB</shortName>
    </recommendedName>
</protein>
<evidence type="ECO:0000256" key="4">
    <source>
        <dbReference type="SAM" id="MobiDB-lite"/>
    </source>
</evidence>
<evidence type="ECO:0000256" key="2">
    <source>
        <dbReference type="HAMAP-Rule" id="MF_00984"/>
    </source>
</evidence>
<name>A0ABY5U0V9_9MOLU</name>
<dbReference type="HAMAP" id="MF_00984">
    <property type="entry name" value="SSB"/>
    <property type="match status" value="1"/>
</dbReference>
<dbReference type="PIRSF" id="PIRSF002070">
    <property type="entry name" value="SSB"/>
    <property type="match status" value="1"/>
</dbReference>
<comment type="caution">
    <text evidence="2">Lacks conserved residue(s) required for the propagation of feature annotation.</text>
</comment>
<dbReference type="PANTHER" id="PTHR10302">
    <property type="entry name" value="SINGLE-STRANDED DNA-BINDING PROTEIN"/>
    <property type="match status" value="1"/>
</dbReference>
<evidence type="ECO:0000256" key="1">
    <source>
        <dbReference type="ARBA" id="ARBA00023125"/>
    </source>
</evidence>
<dbReference type="SUPFAM" id="SSF50249">
    <property type="entry name" value="Nucleic acid-binding proteins"/>
    <property type="match status" value="1"/>
</dbReference>
<feature type="region of interest" description="Disordered" evidence="4">
    <location>
        <begin position="125"/>
        <end position="147"/>
    </location>
</feature>
<dbReference type="GO" id="GO:0003677">
    <property type="term" value="F:DNA binding"/>
    <property type="evidence" value="ECO:0007669"/>
    <property type="project" value="UniProtKB-KW"/>
</dbReference>
<keyword evidence="6" id="KW-1185">Reference proteome</keyword>
<dbReference type="PANTHER" id="PTHR10302:SF27">
    <property type="entry name" value="SINGLE-STRANDED DNA-BINDING PROTEIN"/>
    <property type="match status" value="1"/>
</dbReference>
<dbReference type="InterPro" id="IPR000424">
    <property type="entry name" value="Primosome_PriB/ssb"/>
</dbReference>
<dbReference type="InterPro" id="IPR012340">
    <property type="entry name" value="NA-bd_OB-fold"/>
</dbReference>
<evidence type="ECO:0000313" key="5">
    <source>
        <dbReference type="EMBL" id="UWD35123.1"/>
    </source>
</evidence>